<evidence type="ECO:0000256" key="1">
    <source>
        <dbReference type="ARBA" id="ARBA00022679"/>
    </source>
</evidence>
<dbReference type="STRING" id="137265.SAMN05421684_0185"/>
<evidence type="ECO:0000259" key="2">
    <source>
        <dbReference type="Pfam" id="PF12804"/>
    </source>
</evidence>
<evidence type="ECO:0000313" key="4">
    <source>
        <dbReference type="Proteomes" id="UP000199632"/>
    </source>
</evidence>
<dbReference type="Proteomes" id="UP000199632">
    <property type="component" value="Unassembled WGS sequence"/>
</dbReference>
<dbReference type="Gene3D" id="3.90.550.10">
    <property type="entry name" value="Spore Coat Polysaccharide Biosynthesis Protein SpsA, Chain A"/>
    <property type="match status" value="1"/>
</dbReference>
<accession>A0A1H3KKW1</accession>
<dbReference type="Pfam" id="PF12804">
    <property type="entry name" value="NTP_transf_3"/>
    <property type="match status" value="1"/>
</dbReference>
<sequence>MAERSAVAGFAAVVLAGGSARRMGGNDKPSVVVFGRSMRDRVLDALGAAEPTVVVGGNVDVPAGVGYTREEPPGGGPVAAVAAGLAAVGPDAAEVAIVAGDLPLLTADAVNVLRDRLSTADGALYVDRDGRRQLLCGVWQAKALRHRLAEMLPGTGASTGFDAGPRGVRGASMRALIEPLHVVEVAWSGDGPPPWFDCDTDDDLRKVREWLTARGAE</sequence>
<dbReference type="InterPro" id="IPR025877">
    <property type="entry name" value="MobA-like_NTP_Trfase"/>
</dbReference>
<evidence type="ECO:0000313" key="3">
    <source>
        <dbReference type="EMBL" id="SDY52338.1"/>
    </source>
</evidence>
<organism evidence="3 4">
    <name type="scientific">Asanoa ishikariensis</name>
    <dbReference type="NCBI Taxonomy" id="137265"/>
    <lineage>
        <taxon>Bacteria</taxon>
        <taxon>Bacillati</taxon>
        <taxon>Actinomycetota</taxon>
        <taxon>Actinomycetes</taxon>
        <taxon>Micromonosporales</taxon>
        <taxon>Micromonosporaceae</taxon>
        <taxon>Asanoa</taxon>
    </lineage>
</organism>
<keyword evidence="1" id="KW-0808">Transferase</keyword>
<dbReference type="InterPro" id="IPR029044">
    <property type="entry name" value="Nucleotide-diphossugar_trans"/>
</dbReference>
<keyword evidence="4" id="KW-1185">Reference proteome</keyword>
<feature type="domain" description="MobA-like NTP transferase" evidence="2">
    <location>
        <begin position="12"/>
        <end position="156"/>
    </location>
</feature>
<dbReference type="EMBL" id="FNQB01000001">
    <property type="protein sequence ID" value="SDY52338.1"/>
    <property type="molecule type" value="Genomic_DNA"/>
</dbReference>
<dbReference type="PANTHER" id="PTHR19136">
    <property type="entry name" value="MOLYBDENUM COFACTOR GUANYLYLTRANSFERASE"/>
    <property type="match status" value="1"/>
</dbReference>
<reference evidence="4" key="1">
    <citation type="submission" date="2016-10" db="EMBL/GenBank/DDBJ databases">
        <authorList>
            <person name="Varghese N."/>
            <person name="Submissions S."/>
        </authorList>
    </citation>
    <scope>NUCLEOTIDE SEQUENCE [LARGE SCALE GENOMIC DNA]</scope>
    <source>
        <strain evidence="4">DSM 44718</strain>
    </source>
</reference>
<dbReference type="AlphaFoldDB" id="A0A1H3KKW1"/>
<gene>
    <name evidence="3" type="ORF">SAMN05421684_0185</name>
</gene>
<dbReference type="GO" id="GO:0016779">
    <property type="term" value="F:nucleotidyltransferase activity"/>
    <property type="evidence" value="ECO:0007669"/>
    <property type="project" value="TreeGrafter"/>
</dbReference>
<name>A0A1H3KKW1_9ACTN</name>
<protein>
    <submittedName>
        <fullName evidence="3">Molybdopterin-guanine dinucleotide biosynthesis protein A</fullName>
    </submittedName>
</protein>
<dbReference type="SUPFAM" id="SSF53448">
    <property type="entry name" value="Nucleotide-diphospho-sugar transferases"/>
    <property type="match status" value="1"/>
</dbReference>
<proteinExistence type="predicted"/>
<dbReference type="PANTHER" id="PTHR19136:SF81">
    <property type="entry name" value="MOLYBDENUM COFACTOR GUANYLYLTRANSFERASE"/>
    <property type="match status" value="1"/>
</dbReference>